<name>A0A921HUA1_9BACT</name>
<dbReference type="EMBL" id="DYVX01000010">
    <property type="protein sequence ID" value="HJF91020.1"/>
    <property type="molecule type" value="Genomic_DNA"/>
</dbReference>
<evidence type="ECO:0000313" key="2">
    <source>
        <dbReference type="Proteomes" id="UP000717835"/>
    </source>
</evidence>
<gene>
    <name evidence="1" type="ORF">K8W02_01335</name>
</gene>
<reference evidence="1" key="2">
    <citation type="submission" date="2021-09" db="EMBL/GenBank/DDBJ databases">
        <authorList>
            <person name="Gilroy R."/>
        </authorList>
    </citation>
    <scope>NUCLEOTIDE SEQUENCE</scope>
    <source>
        <strain evidence="1">CHK55-1828</strain>
    </source>
</reference>
<comment type="caution">
    <text evidence="1">The sequence shown here is derived from an EMBL/GenBank/DDBJ whole genome shotgun (WGS) entry which is preliminary data.</text>
</comment>
<accession>A0A921HUA1</accession>
<dbReference type="Pfam" id="PF19555">
    <property type="entry name" value="DUF6078"/>
    <property type="match status" value="1"/>
</dbReference>
<proteinExistence type="predicted"/>
<protein>
    <submittedName>
        <fullName evidence="1">DUF6078 family protein</fullName>
    </submittedName>
</protein>
<dbReference type="RefSeq" id="WP_022020916.1">
    <property type="nucleotide sequence ID" value="NZ_CALUIP010000033.1"/>
</dbReference>
<dbReference type="InterPro" id="IPR045724">
    <property type="entry name" value="DUF6078"/>
</dbReference>
<reference evidence="1" key="1">
    <citation type="journal article" date="2021" name="PeerJ">
        <title>Extensive microbial diversity within the chicken gut microbiome revealed by metagenomics and culture.</title>
        <authorList>
            <person name="Gilroy R."/>
            <person name="Ravi A."/>
            <person name="Getino M."/>
            <person name="Pursley I."/>
            <person name="Horton D.L."/>
            <person name="Alikhan N.F."/>
            <person name="Baker D."/>
            <person name="Gharbi K."/>
            <person name="Hall N."/>
            <person name="Watson M."/>
            <person name="Adriaenssens E.M."/>
            <person name="Foster-Nyarko E."/>
            <person name="Jarju S."/>
            <person name="Secka A."/>
            <person name="Antonio M."/>
            <person name="Oren A."/>
            <person name="Chaudhuri R.R."/>
            <person name="La Ragione R."/>
            <person name="Hildebrand F."/>
            <person name="Pallen M.J."/>
        </authorList>
    </citation>
    <scope>NUCLEOTIDE SEQUENCE</scope>
    <source>
        <strain evidence="1">CHK55-1828</strain>
    </source>
</reference>
<sequence length="144" mass="17262">MPKKFYKDIPADYPICQYADCPRAATCLHQLVYQPLVERDVYPRLINPNRCTKDEQCPYYRDSTPVTYARGFTGMQKRMYPGQYQTFMFLLMREFSRNPYFERRRGETALSPKEQHIVLQALRKAGVTEDLKFDTYEENINWYD</sequence>
<dbReference type="AlphaFoldDB" id="A0A921HUA1"/>
<organism evidence="1 2">
    <name type="scientific">Mediterranea massiliensis</name>
    <dbReference type="NCBI Taxonomy" id="1841865"/>
    <lineage>
        <taxon>Bacteria</taxon>
        <taxon>Pseudomonadati</taxon>
        <taxon>Bacteroidota</taxon>
        <taxon>Bacteroidia</taxon>
        <taxon>Bacteroidales</taxon>
        <taxon>Bacteroidaceae</taxon>
        <taxon>Mediterranea</taxon>
    </lineage>
</organism>
<dbReference type="Proteomes" id="UP000717835">
    <property type="component" value="Unassembled WGS sequence"/>
</dbReference>
<evidence type="ECO:0000313" key="1">
    <source>
        <dbReference type="EMBL" id="HJF91020.1"/>
    </source>
</evidence>